<dbReference type="AlphaFoldDB" id="A0A1E1W625"/>
<feature type="region of interest" description="Disordered" evidence="1">
    <location>
        <begin position="74"/>
        <end position="95"/>
    </location>
</feature>
<evidence type="ECO:0000256" key="1">
    <source>
        <dbReference type="SAM" id="MobiDB-lite"/>
    </source>
</evidence>
<proteinExistence type="predicted"/>
<sequence>AELFFRRQFRDKIPAALDMEFKTSDSGVRDRDKEKKEIGKEYADRKRRAIDNSLEIGEKVYVKNIIKDNKLTSNFNPEEHTVTDVNGGDVTVRNDSTGKEYRRNVIHLKRVENGGWAVVDKNSENLAAPNNEDE</sequence>
<protein>
    <submittedName>
        <fullName evidence="2">Uncharacterized protein</fullName>
    </submittedName>
</protein>
<organism evidence="2">
    <name type="scientific">Pectinophora gossypiella</name>
    <name type="common">Cotton pink bollworm</name>
    <name type="synonym">Depressaria gossypiella</name>
    <dbReference type="NCBI Taxonomy" id="13191"/>
    <lineage>
        <taxon>Eukaryota</taxon>
        <taxon>Metazoa</taxon>
        <taxon>Ecdysozoa</taxon>
        <taxon>Arthropoda</taxon>
        <taxon>Hexapoda</taxon>
        <taxon>Insecta</taxon>
        <taxon>Pterygota</taxon>
        <taxon>Neoptera</taxon>
        <taxon>Endopterygota</taxon>
        <taxon>Lepidoptera</taxon>
        <taxon>Glossata</taxon>
        <taxon>Ditrysia</taxon>
        <taxon>Gelechioidea</taxon>
        <taxon>Gelechiidae</taxon>
        <taxon>Apatetrinae</taxon>
        <taxon>Pectinophora</taxon>
    </lineage>
</organism>
<dbReference type="OrthoDB" id="10068564at2759"/>
<dbReference type="EMBL" id="GDQN01008628">
    <property type="protein sequence ID" value="JAT82426.1"/>
    <property type="molecule type" value="Transcribed_RNA"/>
</dbReference>
<gene>
    <name evidence="2" type="ORF">g.583</name>
</gene>
<feature type="non-terminal residue" evidence="2">
    <location>
        <position position="1"/>
    </location>
</feature>
<accession>A0A1E1W625</accession>
<name>A0A1E1W625_PECGO</name>
<reference evidence="2" key="1">
    <citation type="submission" date="2015-09" db="EMBL/GenBank/DDBJ databases">
        <title>De novo assembly of Pectinophora gossypiella (Pink Bollworm) gut transcriptome.</title>
        <authorList>
            <person name="Tassone E.E."/>
        </authorList>
    </citation>
    <scope>NUCLEOTIDE SEQUENCE</scope>
</reference>
<evidence type="ECO:0000313" key="2">
    <source>
        <dbReference type="EMBL" id="JAT82426.1"/>
    </source>
</evidence>